<dbReference type="EMBL" id="JAOALG010000001">
    <property type="protein sequence ID" value="MEQ5840080.1"/>
    <property type="molecule type" value="Genomic_DNA"/>
</dbReference>
<keyword evidence="1" id="KW-0472">Membrane</keyword>
<proteinExistence type="predicted"/>
<keyword evidence="1" id="KW-0812">Transmembrane</keyword>
<name>A0ABV1LLD7_9BURK</name>
<sequence>MKADSLLEQQAREKRNRFAYVFYGVALTCCLLFVFTARKNFQPTIWGSAFAVVSAGSLTLGFVIRVRPVVAQIWKTVFGKLLLALCSAFTAVIACLPARNIVSGAMRLPVGDFPTTLTFWTILCYPAVAIGLAVVMLFIVYTLLLVVAGLTVFSTHPSLDWVIRGTASLLPSRWTSHRRIVDSRRRVATVMLADAFGAAALSVIAAYSLTGWYRIIDQPNLVRIFAYWADYESPTEYPGAEKEALRLLENGVVSYARPKKWDVDIRVACLKGVSCPQPQTSSPVTTRR</sequence>
<protein>
    <submittedName>
        <fullName evidence="2">Uncharacterized protein</fullName>
    </submittedName>
</protein>
<dbReference type="RefSeq" id="WP_349542340.1">
    <property type="nucleotide sequence ID" value="NZ_JAOALG010000001.1"/>
</dbReference>
<evidence type="ECO:0000313" key="2">
    <source>
        <dbReference type="EMBL" id="MEQ5840080.1"/>
    </source>
</evidence>
<evidence type="ECO:0000256" key="1">
    <source>
        <dbReference type="SAM" id="Phobius"/>
    </source>
</evidence>
<keyword evidence="1" id="KW-1133">Transmembrane helix</keyword>
<comment type="caution">
    <text evidence="2">The sequence shown here is derived from an EMBL/GenBank/DDBJ whole genome shotgun (WGS) entry which is preliminary data.</text>
</comment>
<feature type="transmembrane region" description="Helical" evidence="1">
    <location>
        <begin position="78"/>
        <end position="99"/>
    </location>
</feature>
<feature type="transmembrane region" description="Helical" evidence="1">
    <location>
        <begin position="20"/>
        <end position="38"/>
    </location>
</feature>
<accession>A0ABV1LLD7</accession>
<feature type="transmembrane region" description="Helical" evidence="1">
    <location>
        <begin position="44"/>
        <end position="66"/>
    </location>
</feature>
<feature type="transmembrane region" description="Helical" evidence="1">
    <location>
        <begin position="119"/>
        <end position="152"/>
    </location>
</feature>
<keyword evidence="3" id="KW-1185">Reference proteome</keyword>
<organism evidence="2 3">
    <name type="scientific">Paraburkholderia acidicola</name>
    <dbReference type="NCBI Taxonomy" id="1912599"/>
    <lineage>
        <taxon>Bacteria</taxon>
        <taxon>Pseudomonadati</taxon>
        <taxon>Pseudomonadota</taxon>
        <taxon>Betaproteobacteria</taxon>
        <taxon>Burkholderiales</taxon>
        <taxon>Burkholderiaceae</taxon>
        <taxon>Paraburkholderia</taxon>
    </lineage>
</organism>
<dbReference type="Proteomes" id="UP001469089">
    <property type="component" value="Unassembled WGS sequence"/>
</dbReference>
<gene>
    <name evidence="2" type="ORF">N0A02_11655</name>
</gene>
<evidence type="ECO:0000313" key="3">
    <source>
        <dbReference type="Proteomes" id="UP001469089"/>
    </source>
</evidence>
<reference evidence="2 3" key="1">
    <citation type="journal article" date="2024" name="Chem. Sci.">
        <title>Discovery of a lagriamide polyketide by integrated genome mining, isotopic labeling, and untargeted metabolomics.</title>
        <authorList>
            <person name="Fergusson C.H."/>
            <person name="Saulog J."/>
            <person name="Paulo B.S."/>
            <person name="Wilson D.M."/>
            <person name="Liu D.Y."/>
            <person name="Morehouse N.J."/>
            <person name="Waterworth S."/>
            <person name="Barkei J."/>
            <person name="Gray C.A."/>
            <person name="Kwan J.C."/>
            <person name="Eustaquio A.S."/>
            <person name="Linington R.G."/>
        </authorList>
    </citation>
    <scope>NUCLEOTIDE SEQUENCE [LARGE SCALE GENOMIC DNA]</scope>
    <source>
        <strain evidence="2 3">RL17-338-BIF-B</strain>
    </source>
</reference>
<feature type="transmembrane region" description="Helical" evidence="1">
    <location>
        <begin position="187"/>
        <end position="213"/>
    </location>
</feature>